<feature type="domain" description="HTH araC/xylS-type" evidence="1">
    <location>
        <begin position="152"/>
        <end position="253"/>
    </location>
</feature>
<sequence>MKFINDVNFKHSFFKDIIRIDYVADMPLQCINDYGYSYIMFRFGDLEAYDYQNNSIEIPKVFVKGIGDFFNVKAYKNCTWISVELPNHSFHNITNLVAKKYRNKLIDLYDYVDATILDQLYYEIYESQTIETITQTLDKHLNKFYSTRNLNLDSTMIVNYIYSQKGLLPVSTLSEKFPFGERSIDRMFNIEVGSSPHNFICLIRFNFIIRELEKQNYNSMEELIKKYNYYDHSHFEKDFKKFLGQSINSYKNDFNPLLSQALQREYSKL</sequence>
<keyword evidence="3" id="KW-1185">Reference proteome</keyword>
<name>A0ABN1K7G0_9FLAO</name>
<accession>A0ABN1K7G0</accession>
<proteinExistence type="predicted"/>
<organism evidence="2 3">
    <name type="scientific">Psychroflexus lacisalsi</name>
    <dbReference type="NCBI Taxonomy" id="503928"/>
    <lineage>
        <taxon>Bacteria</taxon>
        <taxon>Pseudomonadati</taxon>
        <taxon>Bacteroidota</taxon>
        <taxon>Flavobacteriia</taxon>
        <taxon>Flavobacteriales</taxon>
        <taxon>Flavobacteriaceae</taxon>
        <taxon>Psychroflexus</taxon>
    </lineage>
</organism>
<comment type="caution">
    <text evidence="2">The sequence shown here is derived from an EMBL/GenBank/DDBJ whole genome shotgun (WGS) entry which is preliminary data.</text>
</comment>
<evidence type="ECO:0000313" key="2">
    <source>
        <dbReference type="EMBL" id="GAA0757245.1"/>
    </source>
</evidence>
<gene>
    <name evidence="2" type="ORF">GCM10009433_13290</name>
</gene>
<dbReference type="RefSeq" id="WP_224453869.1">
    <property type="nucleotide sequence ID" value="NZ_BAAAGG010000005.1"/>
</dbReference>
<dbReference type="Gene3D" id="1.10.10.60">
    <property type="entry name" value="Homeodomain-like"/>
    <property type="match status" value="1"/>
</dbReference>
<reference evidence="2 3" key="1">
    <citation type="journal article" date="2019" name="Int. J. Syst. Evol. Microbiol.">
        <title>The Global Catalogue of Microorganisms (GCM) 10K type strain sequencing project: providing services to taxonomists for standard genome sequencing and annotation.</title>
        <authorList>
            <consortium name="The Broad Institute Genomics Platform"/>
            <consortium name="The Broad Institute Genome Sequencing Center for Infectious Disease"/>
            <person name="Wu L."/>
            <person name="Ma J."/>
        </authorList>
    </citation>
    <scope>NUCLEOTIDE SEQUENCE [LARGE SCALE GENOMIC DNA]</scope>
    <source>
        <strain evidence="2 3">JCM 16231</strain>
    </source>
</reference>
<dbReference type="InterPro" id="IPR018060">
    <property type="entry name" value="HTH_AraC"/>
</dbReference>
<dbReference type="Pfam" id="PF12833">
    <property type="entry name" value="HTH_18"/>
    <property type="match status" value="1"/>
</dbReference>
<dbReference type="EMBL" id="BAAAGG010000005">
    <property type="protein sequence ID" value="GAA0757245.1"/>
    <property type="molecule type" value="Genomic_DNA"/>
</dbReference>
<protein>
    <recommendedName>
        <fullName evidence="1">HTH araC/xylS-type domain-containing protein</fullName>
    </recommendedName>
</protein>
<evidence type="ECO:0000259" key="1">
    <source>
        <dbReference type="PROSITE" id="PS01124"/>
    </source>
</evidence>
<dbReference type="PROSITE" id="PS01124">
    <property type="entry name" value="HTH_ARAC_FAMILY_2"/>
    <property type="match status" value="1"/>
</dbReference>
<evidence type="ECO:0000313" key="3">
    <source>
        <dbReference type="Proteomes" id="UP001500185"/>
    </source>
</evidence>
<dbReference type="Proteomes" id="UP001500185">
    <property type="component" value="Unassembled WGS sequence"/>
</dbReference>